<keyword evidence="3" id="KW-1185">Reference proteome</keyword>
<feature type="region of interest" description="Disordered" evidence="1">
    <location>
        <begin position="1"/>
        <end position="154"/>
    </location>
</feature>
<feature type="region of interest" description="Disordered" evidence="1">
    <location>
        <begin position="577"/>
        <end position="650"/>
    </location>
</feature>
<name>A0A0C2H955_9BILA</name>
<feature type="compositionally biased region" description="Basic and acidic residues" evidence="1">
    <location>
        <begin position="594"/>
        <end position="636"/>
    </location>
</feature>
<feature type="compositionally biased region" description="Basic and acidic residues" evidence="1">
    <location>
        <begin position="60"/>
        <end position="79"/>
    </location>
</feature>
<gene>
    <name evidence="2" type="ORF">ANCDUO_03609</name>
</gene>
<evidence type="ECO:0000313" key="2">
    <source>
        <dbReference type="EMBL" id="KIH66066.1"/>
    </source>
</evidence>
<proteinExistence type="predicted"/>
<feature type="compositionally biased region" description="Polar residues" evidence="1">
    <location>
        <begin position="1"/>
        <end position="37"/>
    </location>
</feature>
<feature type="region of interest" description="Disordered" evidence="1">
    <location>
        <begin position="329"/>
        <end position="357"/>
    </location>
</feature>
<dbReference type="EMBL" id="KN727277">
    <property type="protein sequence ID" value="KIH66066.1"/>
    <property type="molecule type" value="Genomic_DNA"/>
</dbReference>
<evidence type="ECO:0000313" key="3">
    <source>
        <dbReference type="Proteomes" id="UP000054047"/>
    </source>
</evidence>
<feature type="compositionally biased region" description="Low complexity" evidence="1">
    <location>
        <begin position="50"/>
        <end position="59"/>
    </location>
</feature>
<feature type="compositionally biased region" description="Low complexity" evidence="1">
    <location>
        <begin position="637"/>
        <end position="650"/>
    </location>
</feature>
<accession>A0A0C2H955</accession>
<dbReference type="AlphaFoldDB" id="A0A0C2H955"/>
<dbReference type="Proteomes" id="UP000054047">
    <property type="component" value="Unassembled WGS sequence"/>
</dbReference>
<feature type="compositionally biased region" description="Low complexity" evidence="1">
    <location>
        <begin position="115"/>
        <end position="124"/>
    </location>
</feature>
<organism evidence="2 3">
    <name type="scientific">Ancylostoma duodenale</name>
    <dbReference type="NCBI Taxonomy" id="51022"/>
    <lineage>
        <taxon>Eukaryota</taxon>
        <taxon>Metazoa</taxon>
        <taxon>Ecdysozoa</taxon>
        <taxon>Nematoda</taxon>
        <taxon>Chromadorea</taxon>
        <taxon>Rhabditida</taxon>
        <taxon>Rhabditina</taxon>
        <taxon>Rhabditomorpha</taxon>
        <taxon>Strongyloidea</taxon>
        <taxon>Ancylostomatidae</taxon>
        <taxon>Ancylostomatinae</taxon>
        <taxon>Ancylostoma</taxon>
    </lineage>
</organism>
<sequence length="650" mass="71933">MRDTRTGSSRRIVRTSQPSTSSESENFPSKASDLQSQRRIRTRKSDVVADDVASGSVQSETRRTPRSRLEQECSVKEEGSVSISQQRRKAPGRLDEDTSSSKPPAMGENVSKEPSPASSASGLRRSAREPRPKRTLSPTPISPKRRPRLKKPSLVVMGYDSEEIETKNMDNTKSDIHVEAELPYHHESASGSQQSLDIASPVASFKSLDGDSDLANDTPVADDDMENDLVDIQPFDSGDTTSEVFVSANFTGRRNNEASVEVSVLAIPQQMENIEHSTKFAEQQLDADSYTPSMRKEFVSDASLQKNRSEHGEVGTLSADVHDHLSSSSEGIAQTRVGEPSVSETQVGVLDTGGENDFMGDDVASQMEPPVLEGPIVGSPASEFKPGVDMPPTLMADGVLPKANPKPMHYVVGEIYRVHTPNGTEQEVQLALMDDGSEALVNANGDIVDMTPEDTYAAIDICDIEFNFLDDKNVVCGLCGEMLEPDMLIGDMTYAEYLKAKLENDRKNIQNGFKFAKQALFRRTPRKVSQIRINPNEMTMPQLEVALRKKLLEKMGRRIVHVIRHFNAWHPTNHQCAGQWQKRTQRPGVGKPLSKQEHEAAHSDLEEHESGDIRTRVTHSHHYEPIRNGESERLRTEVVTTQSSTSVSKH</sequence>
<protein>
    <submittedName>
        <fullName evidence="2">Uncharacterized protein</fullName>
    </submittedName>
</protein>
<evidence type="ECO:0000256" key="1">
    <source>
        <dbReference type="SAM" id="MobiDB-lite"/>
    </source>
</evidence>
<reference evidence="2 3" key="1">
    <citation type="submission" date="2013-12" db="EMBL/GenBank/DDBJ databases">
        <title>Draft genome of the parsitic nematode Ancylostoma duodenale.</title>
        <authorList>
            <person name="Mitreva M."/>
        </authorList>
    </citation>
    <scope>NUCLEOTIDE SEQUENCE [LARGE SCALE GENOMIC DNA]</scope>
    <source>
        <strain evidence="2 3">Zhejiang</strain>
    </source>
</reference>
<dbReference type="OrthoDB" id="5828306at2759"/>